<accession>A0ABD3EG02</accession>
<comment type="caution">
    <text evidence="1">The sequence shown here is derived from an EMBL/GenBank/DDBJ whole genome shotgun (WGS) entry which is preliminary data.</text>
</comment>
<evidence type="ECO:0000313" key="1">
    <source>
        <dbReference type="EMBL" id="KAL3653355.1"/>
    </source>
</evidence>
<dbReference type="Pfam" id="PF04646">
    <property type="entry name" value="DUF604"/>
    <property type="match status" value="1"/>
</dbReference>
<protein>
    <submittedName>
        <fullName evidence="1">Uncharacterized protein</fullName>
    </submittedName>
</protein>
<proteinExistence type="predicted"/>
<dbReference type="InterPro" id="IPR006740">
    <property type="entry name" value="DUF604"/>
</dbReference>
<dbReference type="EMBL" id="JAVIJP010000005">
    <property type="protein sequence ID" value="KAL3653355.1"/>
    <property type="molecule type" value="Genomic_DNA"/>
</dbReference>
<name>A0ABD3EG02_9LAMI</name>
<dbReference type="Proteomes" id="UP001632038">
    <property type="component" value="Unassembled WGS sequence"/>
</dbReference>
<dbReference type="PANTHER" id="PTHR10811">
    <property type="entry name" value="FRINGE-RELATED"/>
    <property type="match status" value="1"/>
</dbReference>
<dbReference type="Gene3D" id="3.90.550.50">
    <property type="match status" value="1"/>
</dbReference>
<gene>
    <name evidence="1" type="ORF">CASFOL_003036</name>
</gene>
<sequence>MKPRFNLCSQCKTLALLIPLGLIISLHFTTIFNPNKTLIFPTSHFFYPLLTTTTPTNGQYYSKTDLSHLVFGLLASEKAWHHRKPYIESWWRPNSTRGFLFLDKPPSPGLLPWPETSPPYKVSDDLTQLLNKSETRPQRMVHGIMEVLRELGDDADFRWLVMGDDDSIFFVDNMVDVLAKYDHTKYHYIGGHSENILSNYFFSFNQAFGGGGIMLSYPLAKALARDMENCLKRYGFLNSADNTTRACIADIGANLSPHKGNHQIDLSGDISGFLSSHPQSTLVSLHHFDMVDPIFPNMDRFESTRHLMKPGAVDQSRLLQQTICHDKEINNWSFSIAWGYSVHIYEKILPRSYLKMPIETFKPWIRTRPPNYLFSTRRPSRDPCEAPHVFFFESVMAKSEIVTSYTRAWPRGLPACSSSGNHSADHIQRIQVFSPATKRTEMDRCECCDIIRVDGDKAEIRFRECLMDEIIA</sequence>
<dbReference type="AlphaFoldDB" id="A0ABD3EG02"/>
<organism evidence="1 2">
    <name type="scientific">Castilleja foliolosa</name>
    <dbReference type="NCBI Taxonomy" id="1961234"/>
    <lineage>
        <taxon>Eukaryota</taxon>
        <taxon>Viridiplantae</taxon>
        <taxon>Streptophyta</taxon>
        <taxon>Embryophyta</taxon>
        <taxon>Tracheophyta</taxon>
        <taxon>Spermatophyta</taxon>
        <taxon>Magnoliopsida</taxon>
        <taxon>eudicotyledons</taxon>
        <taxon>Gunneridae</taxon>
        <taxon>Pentapetalae</taxon>
        <taxon>asterids</taxon>
        <taxon>lamiids</taxon>
        <taxon>Lamiales</taxon>
        <taxon>Orobanchaceae</taxon>
        <taxon>Pedicularideae</taxon>
        <taxon>Castillejinae</taxon>
        <taxon>Castilleja</taxon>
    </lineage>
</organism>
<keyword evidence="2" id="KW-1185">Reference proteome</keyword>
<reference evidence="2" key="1">
    <citation type="journal article" date="2024" name="IScience">
        <title>Strigolactones Initiate the Formation of Haustorium-like Structures in Castilleja.</title>
        <authorList>
            <person name="Buerger M."/>
            <person name="Peterson D."/>
            <person name="Chory J."/>
        </authorList>
    </citation>
    <scope>NUCLEOTIDE SEQUENCE [LARGE SCALE GENOMIC DNA]</scope>
</reference>
<evidence type="ECO:0000313" key="2">
    <source>
        <dbReference type="Proteomes" id="UP001632038"/>
    </source>
</evidence>
<dbReference type="FunFam" id="3.90.550.50:FF:000061">
    <property type="entry name" value="AT4g00300 protein"/>
    <property type="match status" value="1"/>
</dbReference>